<dbReference type="PANTHER" id="PTHR22847:SF637">
    <property type="entry name" value="WD REPEAT DOMAIN 5B"/>
    <property type="match status" value="1"/>
</dbReference>
<dbReference type="Gene3D" id="2.130.10.10">
    <property type="entry name" value="YVTN repeat-like/Quinoprotein amine dehydrogenase"/>
    <property type="match status" value="7"/>
</dbReference>
<dbReference type="GO" id="GO:0005741">
    <property type="term" value="C:mitochondrial outer membrane"/>
    <property type="evidence" value="ECO:0007669"/>
    <property type="project" value="UniProtKB-SubCell"/>
</dbReference>
<protein>
    <recommendedName>
        <fullName evidence="5">Mitochondrial division protein 1</fullName>
    </recommendedName>
</protein>
<evidence type="ECO:0000256" key="1">
    <source>
        <dbReference type="ARBA" id="ARBA00004570"/>
    </source>
</evidence>
<dbReference type="Proteomes" id="UP001220324">
    <property type="component" value="Unassembled WGS sequence"/>
</dbReference>
<dbReference type="PROSITE" id="PS50837">
    <property type="entry name" value="NACHT"/>
    <property type="match status" value="1"/>
</dbReference>
<dbReference type="Pfam" id="PF24883">
    <property type="entry name" value="NPHP3_N"/>
    <property type="match status" value="1"/>
</dbReference>
<evidence type="ECO:0000256" key="4">
    <source>
        <dbReference type="ARBA" id="ARBA00038415"/>
    </source>
</evidence>
<keyword evidence="3" id="KW-0677">Repeat</keyword>
<name>A0AAD6CQX2_9EURO</name>
<dbReference type="InterPro" id="IPR001680">
    <property type="entry name" value="WD40_rpt"/>
</dbReference>
<dbReference type="Pfam" id="PF25173">
    <property type="entry name" value="Beta-prop_WDR3_1st"/>
    <property type="match status" value="1"/>
</dbReference>
<proteinExistence type="inferred from homology"/>
<dbReference type="GO" id="GO:1990234">
    <property type="term" value="C:transferase complex"/>
    <property type="evidence" value="ECO:0007669"/>
    <property type="project" value="UniProtKB-ARBA"/>
</dbReference>
<feature type="repeat" description="WD" evidence="7">
    <location>
        <begin position="621"/>
        <end position="662"/>
    </location>
</feature>
<feature type="repeat" description="WD" evidence="7">
    <location>
        <begin position="919"/>
        <end position="951"/>
    </location>
</feature>
<dbReference type="InterPro" id="IPR056884">
    <property type="entry name" value="NPHP3-like_N"/>
</dbReference>
<dbReference type="InterPro" id="IPR020472">
    <property type="entry name" value="WD40_PAC1"/>
</dbReference>
<sequence length="1337" mass="149795">MASTISYDGLNSGVQVGQNNGHITAQFALAQSGTPRSLACLRDLRTTNPRDDKDRIKNTNGGLLKESYRWILDSDEFIQWQDNQDNRLLWIRGDPGKGKTMLLCGVIEELTQSIGNTANILFFFCQASDSRINTATAVLRGLIYLLVEKEPSLLSHIQSEYDGAGKPLFEDANAWTALERIFSSILDGLTFRRIYIIIDALDECTIGRDSLLAFIVKKSSTHSNTKWIVSSRNWPTIEEMLDNASQETEIRLELNETSVRQAVGVFIENKVDKLTKKKGFSSEIRNTVHNYLMSNANGTFLWVALVCQYLDKTPRDHLKKLRKFPPGLRPLYRRMMDEIILSETLEHEEIDLCKRILAFMAIVYRPITLRELVSFTGLSVNKSEEFNFLKKDIALCGSFLTVRDDIIYFVHQSAKEFLVENASNEIFPTGIEQLHYTVFSRSLQAMSKTLRRNIFSLCSLGLAITQVKRPNPDPLSSVQYSCIYWVDHLHDSHSSGIPVRLEDLQYGGMVDKFLRANYLHWLEALSIIGGMPDGAFSMLKLEDLVQESVEEPGLAELVQDARRFFLYHKWSIENSPLQVYASALVFSPSRSVTRTMFELEAPNWITNKPIEDDWSACLQTLEAHTRPVTSVVLSHDSKLLASASNDHNVKIWNTDNGQCLHILDGHSGPVNSLTLSRDSKLLASASDDETINVWNTSTWQCLQTLKGHRRSVLLIVFTHDSNMLASASSDSTIKIWDTRTGQCVQTLEGHDRSVTSIVFSHNYRLLASGSDDHTIRIWNVNNGKSIQTLEGYSSSVTSVVTSIVFSNDSKLLTSISENDTIKTWDTSNWQRLQTLEGHRSTVTSIVVSHDFKILASGSKDTTVMIWDLSNGQCLQMLEGHSHSVTSVIFSHNYKMLASASIDNTIKIWDTSSGQCLQTLKGHRVRVAQIIFSHDSRFIVSASNDKTVKIWDANYKQFSPPPDGHHDSVTSVIFSSDSQLLASVSNDSTVKIWDIRNGQCLQTIGGSKYNNNFSVHHGSQPSLVAFSHNFEIFTWPSDKYNVEIRDTSSGQCRYTIKCHQRELVTSIAFSRDSKLIGLGLTHGTVMVWVLSDGKCLQTFQCGVGAVISVAFSHDSRLIAAGLNDNLTNQTIRVLDISNDQCSRTLEGHIRAVTSVLFSHNSKMLVSASVDNTIKTWDTSNWQCLQTLKGHLGWISSLVFSQDSKLLASASKDKTVKIWDTGNAQCLQTLRFETVVSVRKFDATKSLLEIDLGTIRLSLDSSPRPTQIESGIPQFQGYGVSPDRTWITWNSQNLLWLPLEYRPSAIAVAASNLTIGCDSGRVLIFNFDSQTNSHSLART</sequence>
<feature type="repeat" description="WD" evidence="7">
    <location>
        <begin position="663"/>
        <end position="704"/>
    </location>
</feature>
<feature type="repeat" description="WD" evidence="7">
    <location>
        <begin position="877"/>
        <end position="918"/>
    </location>
</feature>
<dbReference type="Pfam" id="PF00400">
    <property type="entry name" value="WD40"/>
    <property type="match status" value="8"/>
</dbReference>
<dbReference type="GO" id="GO:0005634">
    <property type="term" value="C:nucleus"/>
    <property type="evidence" value="ECO:0007669"/>
    <property type="project" value="TreeGrafter"/>
</dbReference>
<feature type="repeat" description="WD" evidence="7">
    <location>
        <begin position="705"/>
        <end position="746"/>
    </location>
</feature>
<dbReference type="EMBL" id="JAQIZZ010000007">
    <property type="protein sequence ID" value="KAJ5533190.1"/>
    <property type="molecule type" value="Genomic_DNA"/>
</dbReference>
<comment type="function">
    <text evidence="6">Involved in mitochondrial fission. Acts as an adapter protein required to form mitochondrial fission complexes. Formation of these complexes is required to promote constriction and fission of the mitochondrial compartment at a late step in mitochondrial division.</text>
</comment>
<dbReference type="SMART" id="SM00320">
    <property type="entry name" value="WD40"/>
    <property type="match status" value="13"/>
</dbReference>
<dbReference type="SUPFAM" id="SSF52540">
    <property type="entry name" value="P-loop containing nucleoside triphosphate hydrolases"/>
    <property type="match status" value="1"/>
</dbReference>
<dbReference type="InterPro" id="IPR054471">
    <property type="entry name" value="GPIID_WHD"/>
</dbReference>
<feature type="repeat" description="WD" evidence="7">
    <location>
        <begin position="1186"/>
        <end position="1227"/>
    </location>
</feature>
<keyword evidence="2 7" id="KW-0853">WD repeat</keyword>
<dbReference type="PROSITE" id="PS50082">
    <property type="entry name" value="WD_REPEATS_2"/>
    <property type="match status" value="11"/>
</dbReference>
<feature type="repeat" description="WD" evidence="7">
    <location>
        <begin position="793"/>
        <end position="834"/>
    </location>
</feature>
<dbReference type="FunFam" id="3.40.50.300:FF:001638">
    <property type="entry name" value="NACHT and WD40 domain protein"/>
    <property type="match status" value="1"/>
</dbReference>
<dbReference type="InterPro" id="IPR036322">
    <property type="entry name" value="WD40_repeat_dom_sf"/>
</dbReference>
<comment type="caution">
    <text evidence="9">The sequence shown here is derived from an EMBL/GenBank/DDBJ whole genome shotgun (WGS) entry which is preliminary data.</text>
</comment>
<comment type="subcellular location">
    <subcellularLocation>
        <location evidence="1">Mitochondrion outer membrane</location>
        <topology evidence="1">Peripheral membrane protein</topology>
        <orientation evidence="1">Cytoplasmic side</orientation>
    </subcellularLocation>
</comment>
<dbReference type="PROSITE" id="PS00678">
    <property type="entry name" value="WD_REPEATS_1"/>
    <property type="match status" value="9"/>
</dbReference>
<feature type="repeat" description="WD" evidence="7">
    <location>
        <begin position="747"/>
        <end position="788"/>
    </location>
</feature>
<evidence type="ECO:0000313" key="10">
    <source>
        <dbReference type="Proteomes" id="UP001220324"/>
    </source>
</evidence>
<dbReference type="InterPro" id="IPR007111">
    <property type="entry name" value="NACHT_NTPase"/>
</dbReference>
<dbReference type="PROSITE" id="PS50294">
    <property type="entry name" value="WD_REPEATS_REGION"/>
    <property type="match status" value="10"/>
</dbReference>
<dbReference type="PRINTS" id="PR00320">
    <property type="entry name" value="GPROTEINBRPT"/>
</dbReference>
<evidence type="ECO:0000256" key="5">
    <source>
        <dbReference type="ARBA" id="ARBA00039789"/>
    </source>
</evidence>
<gene>
    <name evidence="9" type="ORF">N7494_009742</name>
</gene>
<evidence type="ECO:0000256" key="6">
    <source>
        <dbReference type="ARBA" id="ARBA00043913"/>
    </source>
</evidence>
<dbReference type="PANTHER" id="PTHR22847">
    <property type="entry name" value="WD40 REPEAT PROTEIN"/>
    <property type="match status" value="1"/>
</dbReference>
<dbReference type="InterPro" id="IPR019775">
    <property type="entry name" value="WD40_repeat_CS"/>
</dbReference>
<feature type="repeat" description="WD" evidence="7">
    <location>
        <begin position="961"/>
        <end position="1002"/>
    </location>
</feature>
<dbReference type="Gene3D" id="3.40.50.300">
    <property type="entry name" value="P-loop containing nucleotide triphosphate hydrolases"/>
    <property type="match status" value="1"/>
</dbReference>
<feature type="domain" description="NACHT" evidence="8">
    <location>
        <begin position="87"/>
        <end position="310"/>
    </location>
</feature>
<dbReference type="SUPFAM" id="SSF50978">
    <property type="entry name" value="WD40 repeat-like"/>
    <property type="match status" value="3"/>
</dbReference>
<evidence type="ECO:0000259" key="8">
    <source>
        <dbReference type="PROSITE" id="PS50837"/>
    </source>
</evidence>
<organism evidence="9 10">
    <name type="scientific">Penicillium frequentans</name>
    <dbReference type="NCBI Taxonomy" id="3151616"/>
    <lineage>
        <taxon>Eukaryota</taxon>
        <taxon>Fungi</taxon>
        <taxon>Dikarya</taxon>
        <taxon>Ascomycota</taxon>
        <taxon>Pezizomycotina</taxon>
        <taxon>Eurotiomycetes</taxon>
        <taxon>Eurotiomycetidae</taxon>
        <taxon>Eurotiales</taxon>
        <taxon>Aspergillaceae</taxon>
        <taxon>Penicillium</taxon>
    </lineage>
</organism>
<comment type="similarity">
    <text evidence="4">Belongs to the WD repeat MDV1/CAF4 family.</text>
</comment>
<dbReference type="InterPro" id="IPR027417">
    <property type="entry name" value="P-loop_NTPase"/>
</dbReference>
<feature type="repeat" description="WD" evidence="7">
    <location>
        <begin position="1144"/>
        <end position="1185"/>
    </location>
</feature>
<reference evidence="9 10" key="1">
    <citation type="journal article" date="2023" name="IMA Fungus">
        <title>Comparative genomic study of the Penicillium genus elucidates a diverse pangenome and 15 lateral gene transfer events.</title>
        <authorList>
            <person name="Petersen C."/>
            <person name="Sorensen T."/>
            <person name="Nielsen M.R."/>
            <person name="Sondergaard T.E."/>
            <person name="Sorensen J.L."/>
            <person name="Fitzpatrick D.A."/>
            <person name="Frisvad J.C."/>
            <person name="Nielsen K.L."/>
        </authorList>
    </citation>
    <scope>NUCLEOTIDE SEQUENCE [LARGE SCALE GENOMIC DNA]</scope>
    <source>
        <strain evidence="9 10">IBT 35679</strain>
    </source>
</reference>
<evidence type="ECO:0000256" key="7">
    <source>
        <dbReference type="PROSITE-ProRule" id="PRU00221"/>
    </source>
</evidence>
<dbReference type="InterPro" id="IPR015943">
    <property type="entry name" value="WD40/YVTN_repeat-like_dom_sf"/>
</dbReference>
<keyword evidence="10" id="KW-1185">Reference proteome</keyword>
<evidence type="ECO:0000256" key="3">
    <source>
        <dbReference type="ARBA" id="ARBA00022737"/>
    </source>
</evidence>
<dbReference type="CDD" id="cd00200">
    <property type="entry name" value="WD40"/>
    <property type="match status" value="2"/>
</dbReference>
<evidence type="ECO:0000313" key="9">
    <source>
        <dbReference type="EMBL" id="KAJ5533190.1"/>
    </source>
</evidence>
<accession>A0AAD6CQX2</accession>
<dbReference type="Pfam" id="PF22939">
    <property type="entry name" value="WHD_GPIID"/>
    <property type="match status" value="1"/>
</dbReference>
<feature type="repeat" description="WD" evidence="7">
    <location>
        <begin position="835"/>
        <end position="876"/>
    </location>
</feature>
<evidence type="ECO:0000256" key="2">
    <source>
        <dbReference type="ARBA" id="ARBA00022574"/>
    </source>
</evidence>